<reference evidence="3" key="3">
    <citation type="submission" date="2019-06" db="EMBL/GenBank/DDBJ databases">
        <authorList>
            <person name="Poynton C."/>
            <person name="Hasenbein S."/>
            <person name="Benoit J.B."/>
            <person name="Sepulveda M.S."/>
            <person name="Poelchau M.F."/>
            <person name="Murali S.C."/>
            <person name="Chen S."/>
            <person name="Glastad K.M."/>
            <person name="Werren J.H."/>
            <person name="Vineis J.H."/>
            <person name="Bowen J.L."/>
            <person name="Friedrich M."/>
            <person name="Jones J."/>
            <person name="Robertson H.M."/>
            <person name="Feyereisen R."/>
            <person name="Mechler-Hickson A."/>
            <person name="Mathers N."/>
            <person name="Lee C.E."/>
            <person name="Colbourne J.K."/>
            <person name="Biales A."/>
            <person name="Johnston J.S."/>
            <person name="Wellborn G.A."/>
            <person name="Rosendale A.J."/>
            <person name="Cridge A.G."/>
            <person name="Munoz-Torres M.C."/>
            <person name="Bain P.A."/>
            <person name="Manny A.R."/>
            <person name="Major K.M."/>
            <person name="Lambert F.N."/>
            <person name="Vulpe C.D."/>
            <person name="Tuck P."/>
            <person name="Blalock B.J."/>
            <person name="Lin Y.-Y."/>
            <person name="Smith M.E."/>
            <person name="Ochoa-Acuna H."/>
            <person name="Chen M.-J.M."/>
            <person name="Childers C.P."/>
            <person name="Qu J."/>
            <person name="Dugan S."/>
            <person name="Lee S.L."/>
            <person name="Chao H."/>
            <person name="Dinh H."/>
            <person name="Han Y."/>
            <person name="Doddapaneni H."/>
            <person name="Worley K.C."/>
            <person name="Muzny D.M."/>
            <person name="Gibbs R.A."/>
            <person name="Richards S."/>
        </authorList>
    </citation>
    <scope>NUCLEOTIDE SEQUENCE</scope>
    <source>
        <strain evidence="3">HAZT.00-mixed</strain>
        <tissue evidence="3">Whole organism</tissue>
    </source>
</reference>
<accession>A0A6A0H5B4</accession>
<feature type="compositionally biased region" description="Acidic residues" evidence="2">
    <location>
        <begin position="528"/>
        <end position="539"/>
    </location>
</feature>
<feature type="compositionally biased region" description="Polar residues" evidence="2">
    <location>
        <begin position="1735"/>
        <end position="1745"/>
    </location>
</feature>
<feature type="compositionally biased region" description="Low complexity" evidence="2">
    <location>
        <begin position="1788"/>
        <end position="1802"/>
    </location>
</feature>
<gene>
    <name evidence="3" type="ORF">HAZT_HAZT000193</name>
</gene>
<evidence type="ECO:0000256" key="2">
    <source>
        <dbReference type="SAM" id="MobiDB-lite"/>
    </source>
</evidence>
<feature type="compositionally biased region" description="Polar residues" evidence="2">
    <location>
        <begin position="543"/>
        <end position="556"/>
    </location>
</feature>
<organism evidence="3">
    <name type="scientific">Hyalella azteca</name>
    <name type="common">Amphipod</name>
    <dbReference type="NCBI Taxonomy" id="294128"/>
    <lineage>
        <taxon>Eukaryota</taxon>
        <taxon>Metazoa</taxon>
        <taxon>Ecdysozoa</taxon>
        <taxon>Arthropoda</taxon>
        <taxon>Crustacea</taxon>
        <taxon>Multicrustacea</taxon>
        <taxon>Malacostraca</taxon>
        <taxon>Eumalacostraca</taxon>
        <taxon>Peracarida</taxon>
        <taxon>Amphipoda</taxon>
        <taxon>Senticaudata</taxon>
        <taxon>Talitrida</taxon>
        <taxon>Talitroidea</taxon>
        <taxon>Hyalellidae</taxon>
        <taxon>Hyalella</taxon>
    </lineage>
</organism>
<feature type="compositionally biased region" description="Polar residues" evidence="2">
    <location>
        <begin position="1306"/>
        <end position="1328"/>
    </location>
</feature>
<feature type="compositionally biased region" description="Basic and acidic residues" evidence="2">
    <location>
        <begin position="1158"/>
        <end position="1260"/>
    </location>
</feature>
<feature type="compositionally biased region" description="Low complexity" evidence="2">
    <location>
        <begin position="1275"/>
        <end position="1286"/>
    </location>
</feature>
<feature type="compositionally biased region" description="Polar residues" evidence="2">
    <location>
        <begin position="108"/>
        <end position="118"/>
    </location>
</feature>
<feature type="compositionally biased region" description="Basic and acidic residues" evidence="2">
    <location>
        <begin position="120"/>
        <end position="130"/>
    </location>
</feature>
<feature type="compositionally biased region" description="Polar residues" evidence="2">
    <location>
        <begin position="1351"/>
        <end position="1362"/>
    </location>
</feature>
<feature type="compositionally biased region" description="Polar residues" evidence="2">
    <location>
        <begin position="687"/>
        <end position="705"/>
    </location>
</feature>
<feature type="region of interest" description="Disordered" evidence="2">
    <location>
        <begin position="1811"/>
        <end position="1830"/>
    </location>
</feature>
<dbReference type="OrthoDB" id="10017054at2759"/>
<proteinExistence type="predicted"/>
<feature type="compositionally biased region" description="Acidic residues" evidence="2">
    <location>
        <begin position="194"/>
        <end position="204"/>
    </location>
</feature>
<feature type="region of interest" description="Disordered" evidence="2">
    <location>
        <begin position="511"/>
        <end position="586"/>
    </location>
</feature>
<comment type="caution">
    <text evidence="3">The sequence shown here is derived from an EMBL/GenBank/DDBJ whole genome shotgun (WGS) entry which is preliminary data.</text>
</comment>
<feature type="region of interest" description="Disordered" evidence="2">
    <location>
        <begin position="895"/>
        <end position="916"/>
    </location>
</feature>
<evidence type="ECO:0000313" key="3">
    <source>
        <dbReference type="EMBL" id="KAA0200142.1"/>
    </source>
</evidence>
<dbReference type="PANTHER" id="PTHR23159:SF31">
    <property type="entry name" value="CENTROSOME-ASSOCIATED PROTEIN CEP250 ISOFORM X1"/>
    <property type="match status" value="1"/>
</dbReference>
<feature type="region of interest" description="Disordered" evidence="2">
    <location>
        <begin position="627"/>
        <end position="752"/>
    </location>
</feature>
<feature type="region of interest" description="Disordered" evidence="2">
    <location>
        <begin position="833"/>
        <end position="855"/>
    </location>
</feature>
<feature type="compositionally biased region" description="Polar residues" evidence="2">
    <location>
        <begin position="1423"/>
        <end position="1439"/>
    </location>
</feature>
<feature type="compositionally biased region" description="Polar residues" evidence="2">
    <location>
        <begin position="1771"/>
        <end position="1781"/>
    </location>
</feature>
<feature type="compositionally biased region" description="Polar residues" evidence="2">
    <location>
        <begin position="566"/>
        <end position="575"/>
    </location>
</feature>
<evidence type="ECO:0000256" key="1">
    <source>
        <dbReference type="SAM" id="Coils"/>
    </source>
</evidence>
<feature type="region of interest" description="Disordered" evidence="2">
    <location>
        <begin position="1"/>
        <end position="130"/>
    </location>
</feature>
<feature type="compositionally biased region" description="Acidic residues" evidence="2">
    <location>
        <begin position="225"/>
        <end position="243"/>
    </location>
</feature>
<dbReference type="PANTHER" id="PTHR23159">
    <property type="entry name" value="CENTROSOMAL PROTEIN 2"/>
    <property type="match status" value="1"/>
</dbReference>
<dbReference type="EMBL" id="JQDR03006500">
    <property type="protein sequence ID" value="KAA0200142.1"/>
    <property type="molecule type" value="Genomic_DNA"/>
</dbReference>
<feature type="compositionally biased region" description="Basic and acidic residues" evidence="2">
    <location>
        <begin position="708"/>
        <end position="717"/>
    </location>
</feature>
<name>A0A6A0H5B4_HYAAZ</name>
<protein>
    <submittedName>
        <fullName evidence="3">Uncharacterized protein</fullName>
    </submittedName>
</protein>
<feature type="compositionally biased region" description="Polar residues" evidence="2">
    <location>
        <begin position="784"/>
        <end position="796"/>
    </location>
</feature>
<feature type="compositionally biased region" description="Basic and acidic residues" evidence="2">
    <location>
        <begin position="215"/>
        <end position="224"/>
    </location>
</feature>
<feature type="compositionally biased region" description="Polar residues" evidence="2">
    <location>
        <begin position="719"/>
        <end position="731"/>
    </location>
</feature>
<feature type="region of interest" description="Disordered" evidence="2">
    <location>
        <begin position="192"/>
        <end position="254"/>
    </location>
</feature>
<sequence length="2199" mass="243859">MQLGGVADKGSRGGVRTTSGSAVRNPQGECLEPLVLGELQLSLQRNSPTPSEGHAVSLPSQPHLSSHPHLSRSKRTSGGHQPLSGSPVKDYADSGTESGDEASKKQGELSSFMQSLRSTMAEKKKDEVDVVGDRESGEFGADFMLEVNSVLDKLKNKLAKSKSQSFLGEENVPDSDELVSLIGRLQSSLGDVLAEQDGDGEQQDIGDAQFASTEANDKEVRDQEENGEEKDDVDVDESSDEEVEGRNNIGLDLQRSESGLYQSSSFGSSAGGSPGVVTAGLQFSVDLNKAKGKVLAVDQTQHGRRITDSGVVLCDDVVGEVDQRQNCRSEARSLLGKAIGRCKSREELVKQLEDECSEVEGQVNSSEELLAFAESPVNIMERNDEEFLKKKDQKDLPWKIRLAKKKLERKPAQDSSIILNKLVAPSSHILQRQQLFKEVTNTSPKPYKAPFFSQSMSLGNVSQMKQTWQSTIQSNQPKYVGFFNRPVYSRSTDAFKPQALNIAKTFSAGTLSPLSPMKPKTPVSAINDSEDSDDDDEGEMFSFKSSLSEGQLSSKQRVMPGKTSDQECYQVTRPSKASMKEKQYEESAKIFPESGLTNFYTASLEPCSDHPTEADHALVLRRPTTLAIKPTVPDCRPDEDAPPLPLRGECPLPPPRPEPITASKGSKLPYAEPSSTLNSLSRSKSTPSASNLAAGDNGSTDMSQGTIKTKEVKETTETARVNTVSQIQSQLEGRMSEKSSSRSISPHGQKFKCTGKSSIADFVKKMDSQVQERSKRSRPKSAIWSDSMTRSDSSAQDWRKELITPGLAAQIPVDDKPTAVKSDALKVAIKKAALKKQTSENAESTRLADASTKPQIRRLHTVSGAQNQDTVFHAPVEGKTFHSLAPLRLETGDGAVPTQEVQESNNGHSEDSTPSLELQEEPLPVFGYMPAEDELQRLAQEEQLHGLEQQKIEEFKQLERAVINKQQQLQQQQELEKQKIKKQKELQWKELEKQAALRKQEELKLEEVRKLEQKQQEEAMKQENARKEAEQKMLAEAKRQEKAKKLEEIKKQEEAKKLEEIKKAEEAKKLQEIKKQEEAKKLQEIKKQEEAKKLEEIKKQEEAKKLEEIKKQEEAKKLQEIKKQEEAKKLEEIKKQEEAKKLEEIKKQEEAKKLEEIKKQEELKKLEEAKRQAKRAEAKKRAEEKAKDEAKIREKAEKEEQTKKNAEQKQKEQTNTDMKLLELKQETKSKEQEKNTIVEDRNLLKRQENLKHQQKQEHQQKYPQSRMTQHKHQQEQQYSDSSQEKSTTTNESRSPPAADQKAVVSCSASFSGDSCDEQSTWQCSMPTESQKHEHSVPAGSSQLVQRAESAAQESTFSSTPVTSPIAHSYTSDNEEKMWRPVSAPFKERPPLSTLRQNSVEAASLVSSLVNRQQSREDLVRRASLSSSERNGSQSSIGTFVNAQDDGYFGDYETEINDDDVFVGDSRQVSGTAASAAKNFQLPFSNVEQQSSAVSSAPVWSRTIKSISNVVPAPEDPKPIPVTKKVETVKTFRQRHASLDGRSSAASRTAFSKCASQSPELPRKVMSFGPVAFAPQVTQSSSKAAAEISSERHPRSQFKKSFENVPPPNAAIHQPIKTKSASVSEVQGKIKAFTPASNTVSACPKPPLKVSAQKWQSAESVSSTKVSGFVVPPLPTTEMRQQQLKEQQMEAMMRNRSKWGTVAAPNRLMGSGVSVAPDSHAAHFQPPSVSRWGSAPDNTVCPQLPTQADRFNKVASASNSRHSSMSSLPSSGTATPPNQLRTSAFGAGASSEQESSDHSASQSKVRRVWENAVSSAGQTPTSNKPWKKGKVADEGGQLVKKVLKEIGKVKKDLEKFEKLASFTDETHLPEKRERRISNPITSNRMSQLIELTESREGIIQDAKLFKKIGPIAQSVRPTYAPNQYEAVIMPDIAEQKKEKIAAFFQQSSAEIAQRMRRSQFSRERSIDLSGNVLEDFDDLVSNADLSDDNPTLLEKCLPEDEFWSDDSDTTCVVASEDMPVPFIVPRIKVTDTNPGKVCIPENNICPQQQELSSLGKELLIVKSLPIEKTREANATRFTEIMKEFFNPSSDSFMSRARFSSRSPQPDVSRTRSLETYMRVPLGPSKVFPSDTTCEESSDAQNFNKSSSLPFLADDNLSTSTELPIGYERTGCLCSTDSHFSDLPDIVQSCYYSSSSETSCS</sequence>
<keyword evidence="1" id="KW-0175">Coiled coil</keyword>
<feature type="compositionally biased region" description="Low complexity" evidence="2">
    <location>
        <begin position="57"/>
        <end position="68"/>
    </location>
</feature>
<feature type="compositionally biased region" description="Polar residues" evidence="2">
    <location>
        <begin position="1543"/>
        <end position="1555"/>
    </location>
</feature>
<feature type="compositionally biased region" description="Polar residues" evidence="2">
    <location>
        <begin position="41"/>
        <end position="50"/>
    </location>
</feature>
<feature type="compositionally biased region" description="Low complexity" evidence="2">
    <location>
        <begin position="674"/>
        <end position="686"/>
    </location>
</feature>
<feature type="region of interest" description="Disordered" evidence="2">
    <location>
        <begin position="1410"/>
        <end position="1439"/>
    </location>
</feature>
<reference evidence="3" key="2">
    <citation type="journal article" date="2018" name="Environ. Sci. Technol.">
        <title>The Toxicogenome of Hyalella azteca: A Model for Sediment Ecotoxicology and Evolutionary Toxicology.</title>
        <authorList>
            <person name="Poynton H.C."/>
            <person name="Hasenbein S."/>
            <person name="Benoit J.B."/>
            <person name="Sepulveda M.S."/>
            <person name="Poelchau M.F."/>
            <person name="Hughes D.S.T."/>
            <person name="Murali S.C."/>
            <person name="Chen S."/>
            <person name="Glastad K.M."/>
            <person name="Goodisman M.A.D."/>
            <person name="Werren J.H."/>
            <person name="Vineis J.H."/>
            <person name="Bowen J.L."/>
            <person name="Friedrich M."/>
            <person name="Jones J."/>
            <person name="Robertson H.M."/>
            <person name="Feyereisen R."/>
            <person name="Mechler-Hickson A."/>
            <person name="Mathers N."/>
            <person name="Lee C.E."/>
            <person name="Colbourne J.K."/>
            <person name="Biales A."/>
            <person name="Johnston J.S."/>
            <person name="Wellborn G.A."/>
            <person name="Rosendale A.J."/>
            <person name="Cridge A.G."/>
            <person name="Munoz-Torres M.C."/>
            <person name="Bain P.A."/>
            <person name="Manny A.R."/>
            <person name="Major K.M."/>
            <person name="Lambert F.N."/>
            <person name="Vulpe C.D."/>
            <person name="Tuck P."/>
            <person name="Blalock B.J."/>
            <person name="Lin Y.Y."/>
            <person name="Smith M.E."/>
            <person name="Ochoa-Acuna H."/>
            <person name="Chen M.M."/>
            <person name="Childers C.P."/>
            <person name="Qu J."/>
            <person name="Dugan S."/>
            <person name="Lee S.L."/>
            <person name="Chao H."/>
            <person name="Dinh H."/>
            <person name="Han Y."/>
            <person name="Doddapaneni H."/>
            <person name="Worley K.C."/>
            <person name="Muzny D.M."/>
            <person name="Gibbs R.A."/>
            <person name="Richards S."/>
        </authorList>
    </citation>
    <scope>NUCLEOTIDE SEQUENCE</scope>
    <source>
        <strain evidence="3">HAZT.00-mixed</strain>
        <tissue evidence="3">Whole organism</tissue>
    </source>
</reference>
<dbReference type="Proteomes" id="UP000711488">
    <property type="component" value="Unassembled WGS sequence"/>
</dbReference>
<feature type="region of interest" description="Disordered" evidence="2">
    <location>
        <begin position="1534"/>
        <end position="1555"/>
    </location>
</feature>
<feature type="region of interest" description="Disordered" evidence="2">
    <location>
        <begin position="766"/>
        <end position="798"/>
    </location>
</feature>
<feature type="compositionally biased region" description="Polar residues" evidence="2">
    <location>
        <begin position="1811"/>
        <end position="1823"/>
    </location>
</feature>
<feature type="region of interest" description="Disordered" evidence="2">
    <location>
        <begin position="1013"/>
        <end position="1047"/>
    </location>
</feature>
<feature type="compositionally biased region" description="Polar residues" evidence="2">
    <location>
        <begin position="899"/>
        <end position="916"/>
    </location>
</feature>
<feature type="region of interest" description="Disordered" evidence="2">
    <location>
        <begin position="1158"/>
        <end position="1381"/>
    </location>
</feature>
<feature type="region of interest" description="Disordered" evidence="2">
    <location>
        <begin position="1578"/>
        <end position="1610"/>
    </location>
</feature>
<feature type="compositionally biased region" description="Low complexity" evidence="2">
    <location>
        <begin position="1755"/>
        <end position="1770"/>
    </location>
</feature>
<feature type="region of interest" description="Disordered" evidence="2">
    <location>
        <begin position="1718"/>
        <end position="1806"/>
    </location>
</feature>
<feature type="coiled-coil region" evidence="1">
    <location>
        <begin position="342"/>
        <end position="369"/>
    </location>
</feature>
<reference evidence="3" key="1">
    <citation type="submission" date="2014-08" db="EMBL/GenBank/DDBJ databases">
        <authorList>
            <person name="Murali S."/>
            <person name="Richards S."/>
            <person name="Bandaranaike D."/>
            <person name="Bellair M."/>
            <person name="Blankenburg K."/>
            <person name="Chao H."/>
            <person name="Dinh H."/>
            <person name="Doddapaneni H."/>
            <person name="Dugan-Rocha S."/>
            <person name="Elkadiri S."/>
            <person name="Gnanaolivu R."/>
            <person name="Hughes D."/>
            <person name="Lee S."/>
            <person name="Li M."/>
            <person name="Ming W."/>
            <person name="Munidasa M."/>
            <person name="Muniz J."/>
            <person name="Nguyen L."/>
            <person name="Osuji N."/>
            <person name="Pu L.-L."/>
            <person name="Puazo M."/>
            <person name="Skinner E."/>
            <person name="Qu C."/>
            <person name="Quiroz J."/>
            <person name="Raj R."/>
            <person name="Weissenberger G."/>
            <person name="Xin Y."/>
            <person name="Zou X."/>
            <person name="Han Y."/>
            <person name="Worley K."/>
            <person name="Muzny D."/>
            <person name="Gibbs R."/>
        </authorList>
    </citation>
    <scope>NUCLEOTIDE SEQUENCE</scope>
    <source>
        <strain evidence="3">HAZT.00-mixed</strain>
        <tissue evidence="3">Whole organism</tissue>
    </source>
</reference>